<name>A0A0A8Y3S6_ARUDO</name>
<dbReference type="AlphaFoldDB" id="A0A0A8Y3S6"/>
<reference evidence="2" key="2">
    <citation type="journal article" date="2015" name="Data Brief">
        <title>Shoot transcriptome of the giant reed, Arundo donax.</title>
        <authorList>
            <person name="Barrero R.A."/>
            <person name="Guerrero F.D."/>
            <person name="Moolhuijzen P."/>
            <person name="Goolsby J.A."/>
            <person name="Tidwell J."/>
            <person name="Bellgard S.E."/>
            <person name="Bellgard M.I."/>
        </authorList>
    </citation>
    <scope>NUCLEOTIDE SEQUENCE</scope>
    <source>
        <tissue evidence="2">Shoot tissue taken approximately 20 cm above the soil surface</tissue>
    </source>
</reference>
<accession>A0A0A8Y3S6</accession>
<evidence type="ECO:0000256" key="1">
    <source>
        <dbReference type="SAM" id="MobiDB-lite"/>
    </source>
</evidence>
<evidence type="ECO:0000313" key="2">
    <source>
        <dbReference type="EMBL" id="JAD20986.1"/>
    </source>
</evidence>
<proteinExistence type="predicted"/>
<sequence length="48" mass="5925">MDQHNNHRNCRRLRCQQLRRANENTTEHCHSSERNPDRPHMEQRSCLE</sequence>
<dbReference type="EMBL" id="GBRH01276909">
    <property type="protein sequence ID" value="JAD20986.1"/>
    <property type="molecule type" value="Transcribed_RNA"/>
</dbReference>
<organism evidence="2">
    <name type="scientific">Arundo donax</name>
    <name type="common">Giant reed</name>
    <name type="synonym">Donax arundinaceus</name>
    <dbReference type="NCBI Taxonomy" id="35708"/>
    <lineage>
        <taxon>Eukaryota</taxon>
        <taxon>Viridiplantae</taxon>
        <taxon>Streptophyta</taxon>
        <taxon>Embryophyta</taxon>
        <taxon>Tracheophyta</taxon>
        <taxon>Spermatophyta</taxon>
        <taxon>Magnoliopsida</taxon>
        <taxon>Liliopsida</taxon>
        <taxon>Poales</taxon>
        <taxon>Poaceae</taxon>
        <taxon>PACMAD clade</taxon>
        <taxon>Arundinoideae</taxon>
        <taxon>Arundineae</taxon>
        <taxon>Arundo</taxon>
    </lineage>
</organism>
<feature type="region of interest" description="Disordered" evidence="1">
    <location>
        <begin position="21"/>
        <end position="48"/>
    </location>
</feature>
<protein>
    <submittedName>
        <fullName evidence="2">Uncharacterized protein</fullName>
    </submittedName>
</protein>
<reference evidence="2" key="1">
    <citation type="submission" date="2014-09" db="EMBL/GenBank/DDBJ databases">
        <authorList>
            <person name="Magalhaes I.L.F."/>
            <person name="Oliveira U."/>
            <person name="Santos F.R."/>
            <person name="Vidigal T.H.D.A."/>
            <person name="Brescovit A.D."/>
            <person name="Santos A.J."/>
        </authorList>
    </citation>
    <scope>NUCLEOTIDE SEQUENCE</scope>
    <source>
        <tissue evidence="2">Shoot tissue taken approximately 20 cm above the soil surface</tissue>
    </source>
</reference>